<reference evidence="1" key="2">
    <citation type="submission" date="2020-11" db="EMBL/GenBank/DDBJ databases">
        <authorList>
            <person name="McCartney M.A."/>
            <person name="Auch B."/>
            <person name="Kono T."/>
            <person name="Mallez S."/>
            <person name="Becker A."/>
            <person name="Gohl D.M."/>
            <person name="Silverstein K.A.T."/>
            <person name="Koren S."/>
            <person name="Bechman K.B."/>
            <person name="Herman A."/>
            <person name="Abrahante J.E."/>
            <person name="Garbe J."/>
        </authorList>
    </citation>
    <scope>NUCLEOTIDE SEQUENCE</scope>
    <source>
        <strain evidence="1">Duluth1</strain>
        <tissue evidence="1">Whole animal</tissue>
    </source>
</reference>
<organism evidence="1 2">
    <name type="scientific">Dreissena polymorpha</name>
    <name type="common">Zebra mussel</name>
    <name type="synonym">Mytilus polymorpha</name>
    <dbReference type="NCBI Taxonomy" id="45954"/>
    <lineage>
        <taxon>Eukaryota</taxon>
        <taxon>Metazoa</taxon>
        <taxon>Spiralia</taxon>
        <taxon>Lophotrochozoa</taxon>
        <taxon>Mollusca</taxon>
        <taxon>Bivalvia</taxon>
        <taxon>Autobranchia</taxon>
        <taxon>Heteroconchia</taxon>
        <taxon>Euheterodonta</taxon>
        <taxon>Imparidentia</taxon>
        <taxon>Neoheterodontei</taxon>
        <taxon>Myida</taxon>
        <taxon>Dreissenoidea</taxon>
        <taxon>Dreissenidae</taxon>
        <taxon>Dreissena</taxon>
    </lineage>
</organism>
<proteinExistence type="predicted"/>
<gene>
    <name evidence="1" type="ORF">DPMN_137113</name>
</gene>
<name>A0A9D4G558_DREPO</name>
<protein>
    <submittedName>
        <fullName evidence="1">Uncharacterized protein</fullName>
    </submittedName>
</protein>
<sequence length="54" mass="6246">MDNFRIQYINSDSDGSEHRYTQADATQTDLEKDPLIIREENAELISEIADLCTR</sequence>
<keyword evidence="2" id="KW-1185">Reference proteome</keyword>
<comment type="caution">
    <text evidence="1">The sequence shown here is derived from an EMBL/GenBank/DDBJ whole genome shotgun (WGS) entry which is preliminary data.</text>
</comment>
<dbReference type="AlphaFoldDB" id="A0A9D4G558"/>
<reference evidence="1" key="1">
    <citation type="journal article" date="2019" name="bioRxiv">
        <title>The Genome of the Zebra Mussel, Dreissena polymorpha: A Resource for Invasive Species Research.</title>
        <authorList>
            <person name="McCartney M.A."/>
            <person name="Auch B."/>
            <person name="Kono T."/>
            <person name="Mallez S."/>
            <person name="Zhang Y."/>
            <person name="Obille A."/>
            <person name="Becker A."/>
            <person name="Abrahante J.E."/>
            <person name="Garbe J."/>
            <person name="Badalamenti J.P."/>
            <person name="Herman A."/>
            <person name="Mangelson H."/>
            <person name="Liachko I."/>
            <person name="Sullivan S."/>
            <person name="Sone E.D."/>
            <person name="Koren S."/>
            <person name="Silverstein K.A.T."/>
            <person name="Beckman K.B."/>
            <person name="Gohl D.M."/>
        </authorList>
    </citation>
    <scope>NUCLEOTIDE SEQUENCE</scope>
    <source>
        <strain evidence="1">Duluth1</strain>
        <tissue evidence="1">Whole animal</tissue>
    </source>
</reference>
<dbReference type="Proteomes" id="UP000828390">
    <property type="component" value="Unassembled WGS sequence"/>
</dbReference>
<evidence type="ECO:0000313" key="2">
    <source>
        <dbReference type="Proteomes" id="UP000828390"/>
    </source>
</evidence>
<dbReference type="EMBL" id="JAIWYP010000006">
    <property type="protein sequence ID" value="KAH3808755.1"/>
    <property type="molecule type" value="Genomic_DNA"/>
</dbReference>
<accession>A0A9D4G558</accession>
<evidence type="ECO:0000313" key="1">
    <source>
        <dbReference type="EMBL" id="KAH3808755.1"/>
    </source>
</evidence>